<keyword evidence="8" id="KW-0862">Zinc</keyword>
<dbReference type="FunFam" id="3.30.980.10:FF:000005">
    <property type="entry name" value="Threonyl-tRNA synthetase, mitochondrial"/>
    <property type="match status" value="1"/>
</dbReference>
<keyword evidence="9" id="KW-0067">ATP-binding</keyword>
<evidence type="ECO:0000256" key="12">
    <source>
        <dbReference type="ARBA" id="ARBA00023146"/>
    </source>
</evidence>
<dbReference type="InterPro" id="IPR002314">
    <property type="entry name" value="aa-tRNA-synt_IIb"/>
</dbReference>
<comment type="catalytic activity">
    <reaction evidence="14">
        <text>tRNA(Thr) + L-threonine + ATP = L-threonyl-tRNA(Thr) + AMP + diphosphate + H(+)</text>
        <dbReference type="Rhea" id="RHEA:24624"/>
        <dbReference type="Rhea" id="RHEA-COMP:9670"/>
        <dbReference type="Rhea" id="RHEA-COMP:9704"/>
        <dbReference type="ChEBI" id="CHEBI:15378"/>
        <dbReference type="ChEBI" id="CHEBI:30616"/>
        <dbReference type="ChEBI" id="CHEBI:33019"/>
        <dbReference type="ChEBI" id="CHEBI:57926"/>
        <dbReference type="ChEBI" id="CHEBI:78442"/>
        <dbReference type="ChEBI" id="CHEBI:78534"/>
        <dbReference type="ChEBI" id="CHEBI:456215"/>
        <dbReference type="EC" id="6.1.1.3"/>
    </reaction>
</comment>
<dbReference type="NCBIfam" id="TIGR00418">
    <property type="entry name" value="thrS"/>
    <property type="match status" value="1"/>
</dbReference>
<dbReference type="SMART" id="SM00863">
    <property type="entry name" value="tRNA_SAD"/>
    <property type="match status" value="1"/>
</dbReference>
<dbReference type="CDD" id="cd00771">
    <property type="entry name" value="ThrRS_core"/>
    <property type="match status" value="1"/>
</dbReference>
<dbReference type="InterPro" id="IPR036621">
    <property type="entry name" value="Anticodon-bd_dom_sf"/>
</dbReference>
<dbReference type="PROSITE" id="PS50862">
    <property type="entry name" value="AA_TRNA_LIGASE_II"/>
    <property type="match status" value="1"/>
</dbReference>
<dbReference type="SUPFAM" id="SSF52954">
    <property type="entry name" value="Class II aaRS ABD-related"/>
    <property type="match status" value="1"/>
</dbReference>
<dbReference type="GO" id="GO:0000049">
    <property type="term" value="F:tRNA binding"/>
    <property type="evidence" value="ECO:0007669"/>
    <property type="project" value="UniProtKB-KW"/>
</dbReference>
<evidence type="ECO:0000256" key="9">
    <source>
        <dbReference type="ARBA" id="ARBA00022840"/>
    </source>
</evidence>
<dbReference type="InterPro" id="IPR033728">
    <property type="entry name" value="ThrRS_core"/>
</dbReference>
<evidence type="ECO:0000256" key="10">
    <source>
        <dbReference type="ARBA" id="ARBA00022884"/>
    </source>
</evidence>
<dbReference type="Gene3D" id="3.40.50.800">
    <property type="entry name" value="Anticodon-binding domain"/>
    <property type="match status" value="1"/>
</dbReference>
<comment type="similarity">
    <text evidence="1">Belongs to the class-II aminoacyl-tRNA synthetase family.</text>
</comment>
<dbReference type="FunFam" id="3.30.930.10:FF:000002">
    <property type="entry name" value="Threonine--tRNA ligase"/>
    <property type="match status" value="1"/>
</dbReference>
<organism evidence="16">
    <name type="scientific">marine sediment metagenome</name>
    <dbReference type="NCBI Taxonomy" id="412755"/>
    <lineage>
        <taxon>unclassified sequences</taxon>
        <taxon>metagenomes</taxon>
        <taxon>ecological metagenomes</taxon>
    </lineage>
</organism>
<dbReference type="InterPro" id="IPR047246">
    <property type="entry name" value="ThrRS_anticodon"/>
</dbReference>
<proteinExistence type="inferred from homology"/>
<keyword evidence="7" id="KW-0547">Nucleotide-binding</keyword>
<dbReference type="EC" id="6.1.1.3" evidence="2"/>
<dbReference type="Pfam" id="PF03129">
    <property type="entry name" value="HGTP_anticodon"/>
    <property type="match status" value="1"/>
</dbReference>
<evidence type="ECO:0000256" key="5">
    <source>
        <dbReference type="ARBA" id="ARBA00022598"/>
    </source>
</evidence>
<evidence type="ECO:0000256" key="14">
    <source>
        <dbReference type="ARBA" id="ARBA00049515"/>
    </source>
</evidence>
<evidence type="ECO:0000256" key="2">
    <source>
        <dbReference type="ARBA" id="ARBA00013163"/>
    </source>
</evidence>
<keyword evidence="6" id="KW-0479">Metal-binding</keyword>
<dbReference type="Pfam" id="PF07973">
    <property type="entry name" value="tRNA_SAD"/>
    <property type="match status" value="1"/>
</dbReference>
<keyword evidence="10" id="KW-0694">RNA-binding</keyword>
<dbReference type="GO" id="GO:0005524">
    <property type="term" value="F:ATP binding"/>
    <property type="evidence" value="ECO:0007669"/>
    <property type="project" value="UniProtKB-KW"/>
</dbReference>
<dbReference type="FunFam" id="3.40.50.800:FF:000001">
    <property type="entry name" value="Threonine--tRNA ligase"/>
    <property type="match status" value="1"/>
</dbReference>
<keyword evidence="4" id="KW-0820">tRNA-binding</keyword>
<name>X1RRT5_9ZZZZ</name>
<evidence type="ECO:0000256" key="4">
    <source>
        <dbReference type="ARBA" id="ARBA00022555"/>
    </source>
</evidence>
<dbReference type="EMBL" id="BARW01000804">
    <property type="protein sequence ID" value="GAI69671.1"/>
    <property type="molecule type" value="Genomic_DNA"/>
</dbReference>
<keyword evidence="12" id="KW-0030">Aminoacyl-tRNA synthetase</keyword>
<dbReference type="FunFam" id="3.30.54.20:FF:000002">
    <property type="entry name" value="Threonine--tRNA ligase"/>
    <property type="match status" value="1"/>
</dbReference>
<evidence type="ECO:0000313" key="16">
    <source>
        <dbReference type="EMBL" id="GAI69671.1"/>
    </source>
</evidence>
<dbReference type="HAMAP" id="MF_00184">
    <property type="entry name" value="Thr_tRNA_synth"/>
    <property type="match status" value="1"/>
</dbReference>
<dbReference type="Gene3D" id="3.30.54.20">
    <property type="match status" value="1"/>
</dbReference>
<dbReference type="Gene3D" id="3.30.980.10">
    <property type="entry name" value="Threonyl-trna Synthetase, Chain A, domain 2"/>
    <property type="match status" value="1"/>
</dbReference>
<dbReference type="Pfam" id="PF00587">
    <property type="entry name" value="tRNA-synt_2b"/>
    <property type="match status" value="1"/>
</dbReference>
<dbReference type="PRINTS" id="PR01047">
    <property type="entry name" value="TRNASYNTHTHR"/>
</dbReference>
<dbReference type="InterPro" id="IPR006195">
    <property type="entry name" value="aa-tRNA-synth_II"/>
</dbReference>
<dbReference type="GO" id="GO:0046872">
    <property type="term" value="F:metal ion binding"/>
    <property type="evidence" value="ECO:0007669"/>
    <property type="project" value="UniProtKB-KW"/>
</dbReference>
<feature type="domain" description="Aminoacyl-transfer RNA synthetases class-II family profile" evidence="15">
    <location>
        <begin position="201"/>
        <end position="479"/>
    </location>
</feature>
<evidence type="ECO:0000256" key="6">
    <source>
        <dbReference type="ARBA" id="ARBA00022723"/>
    </source>
</evidence>
<dbReference type="InterPro" id="IPR045864">
    <property type="entry name" value="aa-tRNA-synth_II/BPL/LPL"/>
</dbReference>
<reference evidence="16" key="1">
    <citation type="journal article" date="2014" name="Front. Microbiol.">
        <title>High frequency of phylogenetically diverse reductive dehalogenase-homologous genes in deep subseafloor sedimentary metagenomes.</title>
        <authorList>
            <person name="Kawai M."/>
            <person name="Futagami T."/>
            <person name="Toyoda A."/>
            <person name="Takaki Y."/>
            <person name="Nishi S."/>
            <person name="Hori S."/>
            <person name="Arai W."/>
            <person name="Tsubouchi T."/>
            <person name="Morono Y."/>
            <person name="Uchiyama I."/>
            <person name="Ito T."/>
            <person name="Fujiyama A."/>
            <person name="Inagaki F."/>
            <person name="Takami H."/>
        </authorList>
    </citation>
    <scope>NUCLEOTIDE SEQUENCE</scope>
    <source>
        <strain evidence="16">Expedition CK06-06</strain>
    </source>
</reference>
<keyword evidence="5" id="KW-0436">Ligase</keyword>
<sequence length="586" mass="66853">MVLNEGQPAEEDKKLEILRHSAAHVMAEAVQSIFPDAKFGIGPAVENGFYYDFDLPRSLTSDDLPLIEAKMSEIIASDVPFVRQEVTKKEARRLFAAQPYKLELIDEILDEKVSLYRQGDFVDLCRGPHVSSAGEIKAFKLINIAGAYWRGHERNPMLQRIYGIAFDTREALAEHLKKLDEAAKSDHRKLGRELALFSFHEEAGPGLVHWHPKGAVIRRVIEDFWKDEHVKRGYDIVYTPHIAKLDLWKTSGHWEFYRENMYSPMEVEGQEYLLKPMNCLGHILIYKTGLHSYRELPIRYAELGTVYRYERSGVLHGLSRVRGFTQDDAHIFCRFDQLEDEVVGVLDLALFMVDTFGFTNYQMLLSTRPEKYAGSLEVWKKATETLGQALARLKIDYTIDPGEGVFYGPKIDIKFRDAVGRAWQGPTIQVDFNLPQRFNVTYIGEDGQEHLVAMVHHTVLGSLERFLASLIEHYGGAFPVWLAPLQVIVIPVADRHLDYAHKLEAELKRVGVRVEVDARSETVNLKIRQAQLNKIPYMLVVGDKEVAASTVSIRLRSGEQLVSQSFNDFKESVRIAIADKVKDLKL</sequence>
<dbReference type="PANTHER" id="PTHR11451:SF44">
    <property type="entry name" value="THREONINE--TRNA LIGASE, CHLOROPLASTIC_MITOCHONDRIAL 2"/>
    <property type="match status" value="1"/>
</dbReference>
<dbReference type="AlphaFoldDB" id="X1RRT5"/>
<dbReference type="PANTHER" id="PTHR11451">
    <property type="entry name" value="THREONINE-TRNA LIGASE"/>
    <property type="match status" value="1"/>
</dbReference>
<evidence type="ECO:0000259" key="15">
    <source>
        <dbReference type="PROSITE" id="PS50862"/>
    </source>
</evidence>
<accession>X1RRT5</accession>
<dbReference type="CDD" id="cd00860">
    <property type="entry name" value="ThrRS_anticodon"/>
    <property type="match status" value="1"/>
</dbReference>
<keyword evidence="11" id="KW-0648">Protein biosynthesis</keyword>
<dbReference type="GO" id="GO:0004829">
    <property type="term" value="F:threonine-tRNA ligase activity"/>
    <property type="evidence" value="ECO:0007669"/>
    <property type="project" value="UniProtKB-EC"/>
</dbReference>
<dbReference type="Gene3D" id="3.30.930.10">
    <property type="entry name" value="Bira Bifunctional Protein, Domain 2"/>
    <property type="match status" value="1"/>
</dbReference>
<comment type="caution">
    <text evidence="16">The sequence shown here is derived from an EMBL/GenBank/DDBJ whole genome shotgun (WGS) entry which is preliminary data.</text>
</comment>
<dbReference type="SUPFAM" id="SSF55681">
    <property type="entry name" value="Class II aaRS and biotin synthetases"/>
    <property type="match status" value="1"/>
</dbReference>
<evidence type="ECO:0000256" key="3">
    <source>
        <dbReference type="ARBA" id="ARBA00022490"/>
    </source>
</evidence>
<dbReference type="GO" id="GO:0006435">
    <property type="term" value="P:threonyl-tRNA aminoacylation"/>
    <property type="evidence" value="ECO:0007669"/>
    <property type="project" value="InterPro"/>
</dbReference>
<evidence type="ECO:0000256" key="11">
    <source>
        <dbReference type="ARBA" id="ARBA00022917"/>
    </source>
</evidence>
<evidence type="ECO:0000256" key="13">
    <source>
        <dbReference type="ARBA" id="ARBA00031900"/>
    </source>
</evidence>
<keyword evidence="3" id="KW-0963">Cytoplasm</keyword>
<dbReference type="InterPro" id="IPR018163">
    <property type="entry name" value="Thr/Ala-tRNA-synth_IIc_edit"/>
</dbReference>
<dbReference type="InterPro" id="IPR004154">
    <property type="entry name" value="Anticodon-bd"/>
</dbReference>
<protein>
    <recommendedName>
        <fullName evidence="2">threonine--tRNA ligase</fullName>
        <ecNumber evidence="2">6.1.1.3</ecNumber>
    </recommendedName>
    <alternativeName>
        <fullName evidence="13">Threonyl-tRNA synthetase</fullName>
    </alternativeName>
</protein>
<dbReference type="InterPro" id="IPR012947">
    <property type="entry name" value="tRNA_SAD"/>
</dbReference>
<dbReference type="GO" id="GO:0005737">
    <property type="term" value="C:cytoplasm"/>
    <property type="evidence" value="ECO:0007669"/>
    <property type="project" value="InterPro"/>
</dbReference>
<dbReference type="InterPro" id="IPR002320">
    <property type="entry name" value="Thr-tRNA-ligase_IIa"/>
</dbReference>
<evidence type="ECO:0000256" key="8">
    <source>
        <dbReference type="ARBA" id="ARBA00022833"/>
    </source>
</evidence>
<evidence type="ECO:0000256" key="7">
    <source>
        <dbReference type="ARBA" id="ARBA00022741"/>
    </source>
</evidence>
<gene>
    <name evidence="16" type="ORF">S12H4_03011</name>
</gene>
<evidence type="ECO:0000256" key="1">
    <source>
        <dbReference type="ARBA" id="ARBA00008226"/>
    </source>
</evidence>
<dbReference type="SUPFAM" id="SSF55186">
    <property type="entry name" value="ThrRS/AlaRS common domain"/>
    <property type="match status" value="1"/>
</dbReference>